<proteinExistence type="predicted"/>
<dbReference type="InterPro" id="IPR025668">
    <property type="entry name" value="Tnp_DDE_dom"/>
</dbReference>
<accession>A0A2K8Z0Q7</accession>
<evidence type="ECO:0000259" key="1">
    <source>
        <dbReference type="Pfam" id="PF13751"/>
    </source>
</evidence>
<dbReference type="PANTHER" id="PTHR33408:SF2">
    <property type="entry name" value="TRANSPOSASE DDE DOMAIN-CONTAINING PROTEIN"/>
    <property type="match status" value="1"/>
</dbReference>
<dbReference type="AlphaFoldDB" id="A0A2K8Z0Q7"/>
<reference evidence="2 3" key="1">
    <citation type="submission" date="2017-11" db="EMBL/GenBank/DDBJ databases">
        <title>Taxonomic description and genome sequences of Spirosoma HA7 sp. nov., isolated from pollen microhabitat of Corylus avellana.</title>
        <authorList>
            <person name="Ambika Manirajan B."/>
            <person name="Suarez C."/>
            <person name="Ratering S."/>
            <person name="Geissler-Plaum R."/>
            <person name="Cardinale M."/>
            <person name="Sylvia S."/>
        </authorList>
    </citation>
    <scope>NUCLEOTIDE SEQUENCE [LARGE SCALE GENOMIC DNA]</scope>
    <source>
        <strain evidence="2 3">HA7</strain>
    </source>
</reference>
<name>A0A2K8Z0Q7_9BACT</name>
<protein>
    <recommendedName>
        <fullName evidence="1">Transposase DDE domain-containing protein</fullName>
    </recommendedName>
</protein>
<sequence length="139" mass="16013">MLAGAPVRFSSGENYSALEHRQIEAYIPLLGRYIPVHDLFTYEPEKDQYRCTQGAILRNHGLKMAGGYGNYHYIASFSACQNCPIKESCYGNRDRKSLSVTMYYREYERMEARSRSAKGKRLKRRRSTVVEPVFGSLLN</sequence>
<dbReference type="Proteomes" id="UP000232883">
    <property type="component" value="Chromosome"/>
</dbReference>
<keyword evidence="3" id="KW-1185">Reference proteome</keyword>
<dbReference type="EMBL" id="CP025096">
    <property type="protein sequence ID" value="AUD03473.1"/>
    <property type="molecule type" value="Genomic_DNA"/>
</dbReference>
<feature type="domain" description="Transposase DDE" evidence="1">
    <location>
        <begin position="51"/>
        <end position="137"/>
    </location>
</feature>
<dbReference type="PANTHER" id="PTHR33408">
    <property type="entry name" value="TRANSPOSASE"/>
    <property type="match status" value="1"/>
</dbReference>
<dbReference type="Pfam" id="PF13751">
    <property type="entry name" value="DDE_Tnp_1_6"/>
    <property type="match status" value="1"/>
</dbReference>
<evidence type="ECO:0000313" key="3">
    <source>
        <dbReference type="Proteomes" id="UP000232883"/>
    </source>
</evidence>
<evidence type="ECO:0000313" key="2">
    <source>
        <dbReference type="EMBL" id="AUD03473.1"/>
    </source>
</evidence>
<organism evidence="2 3">
    <name type="scientific">Spirosoma pollinicola</name>
    <dbReference type="NCBI Taxonomy" id="2057025"/>
    <lineage>
        <taxon>Bacteria</taxon>
        <taxon>Pseudomonadati</taxon>
        <taxon>Bacteroidota</taxon>
        <taxon>Cytophagia</taxon>
        <taxon>Cytophagales</taxon>
        <taxon>Cytophagaceae</taxon>
        <taxon>Spirosoma</taxon>
    </lineage>
</organism>
<dbReference type="KEGG" id="spir:CWM47_17535"/>
<gene>
    <name evidence="2" type="ORF">CWM47_17535</name>
</gene>